<keyword evidence="4" id="KW-1185">Reference proteome</keyword>
<reference evidence="3" key="1">
    <citation type="submission" date="2023-06" db="EMBL/GenBank/DDBJ databases">
        <title>Genome-scale phylogeny and comparative genomics of the fungal order Sordariales.</title>
        <authorList>
            <consortium name="Lawrence Berkeley National Laboratory"/>
            <person name="Hensen N."/>
            <person name="Bonometti L."/>
            <person name="Westerberg I."/>
            <person name="Brannstrom I.O."/>
            <person name="Guillou S."/>
            <person name="Cros-Aarteil S."/>
            <person name="Calhoun S."/>
            <person name="Haridas S."/>
            <person name="Kuo A."/>
            <person name="Mondo S."/>
            <person name="Pangilinan J."/>
            <person name="Riley R."/>
            <person name="LaButti K."/>
            <person name="Andreopoulos B."/>
            <person name="Lipzen A."/>
            <person name="Chen C."/>
            <person name="Yanf M."/>
            <person name="Daum C."/>
            <person name="Ng V."/>
            <person name="Clum A."/>
            <person name="Steindorff A."/>
            <person name="Ohm R."/>
            <person name="Martin F."/>
            <person name="Silar P."/>
            <person name="Natvig D."/>
            <person name="Lalanne C."/>
            <person name="Gautier V."/>
            <person name="Ament-velasquez S.L."/>
            <person name="Kruys A."/>
            <person name="Hutchinson M.I."/>
            <person name="Powell A.J."/>
            <person name="Barry K."/>
            <person name="Miller A.N."/>
            <person name="Grigoriev I.V."/>
            <person name="Debuchy R."/>
            <person name="Gladieux P."/>
            <person name="Thoren M.H."/>
            <person name="Johannesson H."/>
        </authorList>
    </citation>
    <scope>NUCLEOTIDE SEQUENCE</scope>
    <source>
        <strain evidence="3">SMH2392-1A</strain>
    </source>
</reference>
<organism evidence="3 4">
    <name type="scientific">Lasiosphaeria miniovina</name>
    <dbReference type="NCBI Taxonomy" id="1954250"/>
    <lineage>
        <taxon>Eukaryota</taxon>
        <taxon>Fungi</taxon>
        <taxon>Dikarya</taxon>
        <taxon>Ascomycota</taxon>
        <taxon>Pezizomycotina</taxon>
        <taxon>Sordariomycetes</taxon>
        <taxon>Sordariomycetidae</taxon>
        <taxon>Sordariales</taxon>
        <taxon>Lasiosphaeriaceae</taxon>
        <taxon>Lasiosphaeria</taxon>
    </lineage>
</organism>
<evidence type="ECO:0000256" key="1">
    <source>
        <dbReference type="SAM" id="Coils"/>
    </source>
</evidence>
<feature type="compositionally biased region" description="Low complexity" evidence="2">
    <location>
        <begin position="142"/>
        <end position="170"/>
    </location>
</feature>
<dbReference type="RefSeq" id="XP_060290845.1">
    <property type="nucleotide sequence ID" value="XM_060440654.1"/>
</dbReference>
<dbReference type="EMBL" id="JAUIRO010000008">
    <property type="protein sequence ID" value="KAK0703986.1"/>
    <property type="molecule type" value="Genomic_DNA"/>
</dbReference>
<sequence>MAGTKRKLLAVESDVIHDLSDKLEYRVVSMIQSGRDKKADVLVVEIRQHSPPQPGRRPRQPGTRTGTCVLKTFPRNVQNDTAYANELAANAVLSRSIASSSTSEDDACQLAFNTISSAPSEAWPLCLGRVHVAAPPSPPTARPRTSTTGKSSSSSISSSSWTRFSSDTGSPGQQNNNDTRKGLLFEHLPDLRAVTAATLVADSDAVAGDIMRTLVRLHALNILHRDHVQHAMWPAIGFCNLFLYTSEAGGEKKQKTLEVVVLDFGGALVLAGSERDQRTMANERERMRDLLERARDQRLAVDHLSNEARKLLRG</sequence>
<feature type="region of interest" description="Disordered" evidence="2">
    <location>
        <begin position="134"/>
        <end position="180"/>
    </location>
</feature>
<protein>
    <submittedName>
        <fullName evidence="3">Uncharacterized protein</fullName>
    </submittedName>
</protein>
<keyword evidence="1" id="KW-0175">Coiled coil</keyword>
<evidence type="ECO:0000313" key="4">
    <source>
        <dbReference type="Proteomes" id="UP001172101"/>
    </source>
</evidence>
<accession>A0AA40DJT6</accession>
<dbReference type="GeneID" id="85323924"/>
<evidence type="ECO:0000256" key="2">
    <source>
        <dbReference type="SAM" id="MobiDB-lite"/>
    </source>
</evidence>
<feature type="coiled-coil region" evidence="1">
    <location>
        <begin position="273"/>
        <end position="307"/>
    </location>
</feature>
<dbReference type="Proteomes" id="UP001172101">
    <property type="component" value="Unassembled WGS sequence"/>
</dbReference>
<proteinExistence type="predicted"/>
<dbReference type="AlphaFoldDB" id="A0AA40DJT6"/>
<gene>
    <name evidence="3" type="ORF">B0T26DRAFT_681605</name>
</gene>
<name>A0AA40DJT6_9PEZI</name>
<comment type="caution">
    <text evidence="3">The sequence shown here is derived from an EMBL/GenBank/DDBJ whole genome shotgun (WGS) entry which is preliminary data.</text>
</comment>
<evidence type="ECO:0000313" key="3">
    <source>
        <dbReference type="EMBL" id="KAK0703986.1"/>
    </source>
</evidence>